<organism evidence="1 2">
    <name type="scientific">Candolleomyces eurysporus</name>
    <dbReference type="NCBI Taxonomy" id="2828524"/>
    <lineage>
        <taxon>Eukaryota</taxon>
        <taxon>Fungi</taxon>
        <taxon>Dikarya</taxon>
        <taxon>Basidiomycota</taxon>
        <taxon>Agaricomycotina</taxon>
        <taxon>Agaricomycetes</taxon>
        <taxon>Agaricomycetidae</taxon>
        <taxon>Agaricales</taxon>
        <taxon>Agaricineae</taxon>
        <taxon>Psathyrellaceae</taxon>
        <taxon>Candolleomyces</taxon>
    </lineage>
</organism>
<evidence type="ECO:0008006" key="3">
    <source>
        <dbReference type="Google" id="ProtNLM"/>
    </source>
</evidence>
<dbReference type="InterPro" id="IPR032675">
    <property type="entry name" value="LRR_dom_sf"/>
</dbReference>
<accession>A0A9W8J255</accession>
<dbReference type="EMBL" id="JANBPK010001044">
    <property type="protein sequence ID" value="KAJ2926850.1"/>
    <property type="molecule type" value="Genomic_DNA"/>
</dbReference>
<keyword evidence="2" id="KW-1185">Reference proteome</keyword>
<reference evidence="1" key="1">
    <citation type="submission" date="2022-06" db="EMBL/GenBank/DDBJ databases">
        <title>Genome Sequence of Candolleomyces eurysporus.</title>
        <authorList>
            <person name="Buettner E."/>
        </authorList>
    </citation>
    <scope>NUCLEOTIDE SEQUENCE</scope>
    <source>
        <strain evidence="1">VTCC 930004</strain>
    </source>
</reference>
<dbReference type="Proteomes" id="UP001140091">
    <property type="component" value="Unassembled WGS sequence"/>
</dbReference>
<proteinExistence type="predicted"/>
<feature type="non-terminal residue" evidence="1">
    <location>
        <position position="527"/>
    </location>
</feature>
<protein>
    <recommendedName>
        <fullName evidence="3">F-box domain-containing protein</fullName>
    </recommendedName>
</protein>
<sequence length="527" mass="59067">MMDDFDLSVPLDILCLILNEIKATDPSNLRKLRLVSKSMNNLAGPLVFEDLNICITRETAAKIQDQLPAIASGRSPHVRWTKRVSVDRIVPVEPRDVYDPIDTVRDFTNETERKTALECQASYLTQAIRALENVEVASYRGTDKGPYLDVLLSLAQLPKLRELSLALDLYDDDTPLPLDEFSELRILKFHSLPISLTILSAAGRMIARCPDLAELHAFPTVNSYKLYKNGGNPVRPAVNIETIFEESMRSSNFVPKLKKLTTRGSGFKLSSTALPYLRALVHLEIEENVDASFWQALAAAQVHLVHLVVDPSSPGLLCYLASYSGLKDLHFAGLYLKQSVEVPLQVFHQVLPRHSLSLQNLSFKRLTFDVWAITEEYIESILKCHALQTLSVLYHYPAYRPPLSVGSSSTQDASSNGSTINLLDLLTCLLDGLPNLWRLRLKPTRAMPDFGFCGNGYFDYLQSMNDAFWKEICELKIPASRNSLLELQLLDSDDPLTIYKAHVSSIPLRFTPGDCRFKPAITSTKSL</sequence>
<comment type="caution">
    <text evidence="1">The sequence shown here is derived from an EMBL/GenBank/DDBJ whole genome shotgun (WGS) entry which is preliminary data.</text>
</comment>
<dbReference type="Gene3D" id="3.80.10.10">
    <property type="entry name" value="Ribonuclease Inhibitor"/>
    <property type="match status" value="1"/>
</dbReference>
<dbReference type="SUPFAM" id="SSF52047">
    <property type="entry name" value="RNI-like"/>
    <property type="match status" value="1"/>
</dbReference>
<dbReference type="OrthoDB" id="10398472at2759"/>
<evidence type="ECO:0000313" key="2">
    <source>
        <dbReference type="Proteomes" id="UP001140091"/>
    </source>
</evidence>
<dbReference type="AlphaFoldDB" id="A0A9W8J255"/>
<evidence type="ECO:0000313" key="1">
    <source>
        <dbReference type="EMBL" id="KAJ2926850.1"/>
    </source>
</evidence>
<gene>
    <name evidence="1" type="ORF">H1R20_g10235</name>
</gene>
<name>A0A9W8J255_9AGAR</name>